<keyword evidence="2" id="KW-1133">Transmembrane helix</keyword>
<keyword evidence="4" id="KW-1185">Reference proteome</keyword>
<gene>
    <name evidence="3" type="ORF">CDEST_06078</name>
</gene>
<keyword evidence="2" id="KW-0472">Membrane</keyword>
<evidence type="ECO:0000313" key="4">
    <source>
        <dbReference type="Proteomes" id="UP001322277"/>
    </source>
</evidence>
<dbReference type="AlphaFoldDB" id="A0AAX4ICI4"/>
<accession>A0AAX4ICI4</accession>
<dbReference type="Pfam" id="PF04749">
    <property type="entry name" value="PLAC8"/>
    <property type="match status" value="1"/>
</dbReference>
<reference evidence="4" key="1">
    <citation type="journal article" date="2023" name="bioRxiv">
        <title>Complete genome of the Medicago anthracnose fungus, Colletotrichum destructivum, reveals a mini-chromosome-like region within a core chromosome.</title>
        <authorList>
            <person name="Lapalu N."/>
            <person name="Simon A."/>
            <person name="Lu A."/>
            <person name="Plaumann P.-L."/>
            <person name="Amselem J."/>
            <person name="Pigne S."/>
            <person name="Auger A."/>
            <person name="Koch C."/>
            <person name="Dallery J.-F."/>
            <person name="O'Connell R.J."/>
        </authorList>
    </citation>
    <scope>NUCLEOTIDE SEQUENCE [LARGE SCALE GENOMIC DNA]</scope>
    <source>
        <strain evidence="4">CBS 520.97</strain>
    </source>
</reference>
<protein>
    <submittedName>
        <fullName evidence="3">PLAC8 motif-containing protein</fullName>
    </submittedName>
</protein>
<dbReference type="GeneID" id="87942581"/>
<dbReference type="RefSeq" id="XP_062778288.1">
    <property type="nucleotide sequence ID" value="XM_062922237.1"/>
</dbReference>
<proteinExistence type="predicted"/>
<feature type="region of interest" description="Disordered" evidence="1">
    <location>
        <begin position="1"/>
        <end position="28"/>
    </location>
</feature>
<feature type="transmembrane region" description="Helical" evidence="2">
    <location>
        <begin position="78"/>
        <end position="99"/>
    </location>
</feature>
<feature type="compositionally biased region" description="Low complexity" evidence="1">
    <location>
        <begin position="1"/>
        <end position="23"/>
    </location>
</feature>
<dbReference type="Proteomes" id="UP001322277">
    <property type="component" value="Chromosome 4"/>
</dbReference>
<organism evidence="3 4">
    <name type="scientific">Colletotrichum destructivum</name>
    <dbReference type="NCBI Taxonomy" id="34406"/>
    <lineage>
        <taxon>Eukaryota</taxon>
        <taxon>Fungi</taxon>
        <taxon>Dikarya</taxon>
        <taxon>Ascomycota</taxon>
        <taxon>Pezizomycotina</taxon>
        <taxon>Sordariomycetes</taxon>
        <taxon>Hypocreomycetidae</taxon>
        <taxon>Glomerellales</taxon>
        <taxon>Glomerellaceae</taxon>
        <taxon>Colletotrichum</taxon>
        <taxon>Colletotrichum destructivum species complex</taxon>
    </lineage>
</organism>
<name>A0AAX4ICI4_9PEZI</name>
<evidence type="ECO:0000256" key="2">
    <source>
        <dbReference type="SAM" id="Phobius"/>
    </source>
</evidence>
<dbReference type="EMBL" id="CP137308">
    <property type="protein sequence ID" value="WQF81064.1"/>
    <property type="molecule type" value="Genomic_DNA"/>
</dbReference>
<sequence length="168" mass="18729">MSPSSLQQNGAAQGAQTQTTLNADGEGQDTHRDRWHHGLCGCCASCELCLLGTFLPCLLFGQTSHRIEDPSMEGYSHVNSDCIVMMGVTYLTGFGWMIVMRKRFQIRQRYGIKGSDARDCCASYWCFSSALVQHEREVLARQKTSSVVQGYQRQPAMEMKPTHANPTT</sequence>
<evidence type="ECO:0000256" key="1">
    <source>
        <dbReference type="SAM" id="MobiDB-lite"/>
    </source>
</evidence>
<dbReference type="KEGG" id="cdet:87942581"/>
<keyword evidence="2" id="KW-0812">Transmembrane</keyword>
<dbReference type="NCBIfam" id="TIGR01571">
    <property type="entry name" value="A_thal_Cys_rich"/>
    <property type="match status" value="1"/>
</dbReference>
<dbReference type="InterPro" id="IPR006461">
    <property type="entry name" value="PLAC_motif_containing"/>
</dbReference>
<dbReference type="PANTHER" id="PTHR15907">
    <property type="entry name" value="DUF614 FAMILY PROTEIN-RELATED"/>
    <property type="match status" value="1"/>
</dbReference>
<evidence type="ECO:0000313" key="3">
    <source>
        <dbReference type="EMBL" id="WQF81064.1"/>
    </source>
</evidence>